<dbReference type="AlphaFoldDB" id="W9WQG1"/>
<dbReference type="Proteomes" id="UP000019471">
    <property type="component" value="Unassembled WGS sequence"/>
</dbReference>
<dbReference type="RefSeq" id="XP_007745274.1">
    <property type="nucleotide sequence ID" value="XM_007747084.1"/>
</dbReference>
<feature type="domain" description="DUF7580" evidence="1">
    <location>
        <begin position="130"/>
        <end position="450"/>
    </location>
</feature>
<dbReference type="GeneID" id="19191201"/>
<name>W9WQG1_9EURO</name>
<dbReference type="OrthoDB" id="3565018at2759"/>
<dbReference type="InterPro" id="IPR056002">
    <property type="entry name" value="DUF7580"/>
</dbReference>
<reference evidence="2 3" key="1">
    <citation type="submission" date="2013-03" db="EMBL/GenBank/DDBJ databases">
        <title>The Genome Sequence of Cladophialophora psammophila CBS 110553.</title>
        <authorList>
            <consortium name="The Broad Institute Genomics Platform"/>
            <person name="Cuomo C."/>
            <person name="de Hoog S."/>
            <person name="Gorbushina A."/>
            <person name="Walker B."/>
            <person name="Young S.K."/>
            <person name="Zeng Q."/>
            <person name="Gargeya S."/>
            <person name="Fitzgerald M."/>
            <person name="Haas B."/>
            <person name="Abouelleil A."/>
            <person name="Allen A.W."/>
            <person name="Alvarado L."/>
            <person name="Arachchi H.M."/>
            <person name="Berlin A.M."/>
            <person name="Chapman S.B."/>
            <person name="Gainer-Dewar J."/>
            <person name="Goldberg J."/>
            <person name="Griggs A."/>
            <person name="Gujja S."/>
            <person name="Hansen M."/>
            <person name="Howarth C."/>
            <person name="Imamovic A."/>
            <person name="Ireland A."/>
            <person name="Larimer J."/>
            <person name="McCowan C."/>
            <person name="Murphy C."/>
            <person name="Pearson M."/>
            <person name="Poon T.W."/>
            <person name="Priest M."/>
            <person name="Roberts A."/>
            <person name="Saif S."/>
            <person name="Shea T."/>
            <person name="Sisk P."/>
            <person name="Sykes S."/>
            <person name="Wortman J."/>
            <person name="Nusbaum C."/>
            <person name="Birren B."/>
        </authorList>
    </citation>
    <scope>NUCLEOTIDE SEQUENCE [LARGE SCALE GENOMIC DNA]</scope>
    <source>
        <strain evidence="2 3">CBS 110553</strain>
    </source>
</reference>
<dbReference type="HOGENOM" id="CLU_026305_1_0_1"/>
<dbReference type="Pfam" id="PF24476">
    <property type="entry name" value="DUF7580"/>
    <property type="match status" value="1"/>
</dbReference>
<dbReference type="PANTHER" id="PTHR35186:SF4">
    <property type="entry name" value="PRION-INHIBITION AND PROPAGATION HELO DOMAIN-CONTAINING PROTEIN"/>
    <property type="match status" value="1"/>
</dbReference>
<gene>
    <name evidence="2" type="ORF">A1O5_06490</name>
</gene>
<dbReference type="STRING" id="1182543.W9WQG1"/>
<comment type="caution">
    <text evidence="2">The sequence shown here is derived from an EMBL/GenBank/DDBJ whole genome shotgun (WGS) entry which is preliminary data.</text>
</comment>
<dbReference type="EMBL" id="AMGX01000009">
    <property type="protein sequence ID" value="EXJ70422.1"/>
    <property type="molecule type" value="Genomic_DNA"/>
</dbReference>
<accession>W9WQG1</accession>
<dbReference type="PANTHER" id="PTHR35186">
    <property type="entry name" value="ANK_REP_REGION DOMAIN-CONTAINING PROTEIN"/>
    <property type="match status" value="1"/>
</dbReference>
<organism evidence="2 3">
    <name type="scientific">Cladophialophora psammophila CBS 110553</name>
    <dbReference type="NCBI Taxonomy" id="1182543"/>
    <lineage>
        <taxon>Eukaryota</taxon>
        <taxon>Fungi</taxon>
        <taxon>Dikarya</taxon>
        <taxon>Ascomycota</taxon>
        <taxon>Pezizomycotina</taxon>
        <taxon>Eurotiomycetes</taxon>
        <taxon>Chaetothyriomycetidae</taxon>
        <taxon>Chaetothyriales</taxon>
        <taxon>Herpotrichiellaceae</taxon>
        <taxon>Cladophialophora</taxon>
    </lineage>
</organism>
<dbReference type="eggNOG" id="ENOG502RS5B">
    <property type="taxonomic scope" value="Eukaryota"/>
</dbReference>
<keyword evidence="3" id="KW-1185">Reference proteome</keyword>
<protein>
    <recommendedName>
        <fullName evidence="1">DUF7580 domain-containing protein</fullName>
    </recommendedName>
</protein>
<proteinExistence type="predicted"/>
<sequence length="458" mass="52061">MVLVQIVCDEEDIVTLLQHPDNDLWKRSEYNADLQRMINTSYGAYMATMNEIVYLFHSLEEKLSTDSLPSNTMRNFKRISDILSKGFYETLLNKIRAANQTLSTITEQVHKLAEARKTRWPNRGLLHDYAKIRRHARSVYDTFVCGNCWNCPCKSEHILQLRLENPPPKVMLVGQNCAASRNAVQGVIVSEPKGVRFSLVKSTLETIPWLMKDDHSQQILDICDALKLYPHEGSKREHVGFLTDDLNRRRHDIYIVGPTNPLGPSKAFSPIILYLQSQRSRRYLAAILASVFQLHGSWLEPQWGLNDILLESQADYYSKILISLPYLSRALVHAALKAEARSPRKMISPALIRSNVLFPLGLALVELSLGQPLEVLYETEDHDAIEAVANLKTALRVLDFVHDRSGSRYCDVVKMCLLWTGPGGDQLDDKVLQSAVFEKVVMPLLDDLDDFEGNSFIR</sequence>
<evidence type="ECO:0000313" key="3">
    <source>
        <dbReference type="Proteomes" id="UP000019471"/>
    </source>
</evidence>
<evidence type="ECO:0000313" key="2">
    <source>
        <dbReference type="EMBL" id="EXJ70422.1"/>
    </source>
</evidence>
<evidence type="ECO:0000259" key="1">
    <source>
        <dbReference type="Pfam" id="PF24476"/>
    </source>
</evidence>